<keyword evidence="3" id="KW-1185">Reference proteome</keyword>
<dbReference type="Proteomes" id="UP001196413">
    <property type="component" value="Unassembled WGS sequence"/>
</dbReference>
<dbReference type="Gene3D" id="3.40.50.300">
    <property type="entry name" value="P-loop containing nucleotide triphosphate hydrolases"/>
    <property type="match status" value="1"/>
</dbReference>
<accession>A0AAD5R457</accession>
<sequence>MHLTAVAIARGLKVICVDTERGFRINRVHQLLGYHTRDVDTAMKRLLISSPNTMEHFMHLLTELEQSSSQLKEVLP</sequence>
<gene>
    <name evidence="1" type="ORF">KIN20_007476</name>
    <name evidence="2" type="ORF">KIN20_030034</name>
</gene>
<dbReference type="EMBL" id="JAHQIW010001079">
    <property type="protein sequence ID" value="KAJ1351467.1"/>
    <property type="molecule type" value="Genomic_DNA"/>
</dbReference>
<evidence type="ECO:0000313" key="2">
    <source>
        <dbReference type="EMBL" id="KAJ1368759.1"/>
    </source>
</evidence>
<evidence type="ECO:0000313" key="3">
    <source>
        <dbReference type="Proteomes" id="UP001196413"/>
    </source>
</evidence>
<name>A0AAD5R457_PARTN</name>
<proteinExistence type="predicted"/>
<dbReference type="EMBL" id="JAHQIW010006298">
    <property type="protein sequence ID" value="KAJ1368759.1"/>
    <property type="molecule type" value="Genomic_DNA"/>
</dbReference>
<evidence type="ECO:0000313" key="1">
    <source>
        <dbReference type="EMBL" id="KAJ1351467.1"/>
    </source>
</evidence>
<dbReference type="InterPro" id="IPR027417">
    <property type="entry name" value="P-loop_NTPase"/>
</dbReference>
<organism evidence="2 3">
    <name type="scientific">Parelaphostrongylus tenuis</name>
    <name type="common">Meningeal worm</name>
    <dbReference type="NCBI Taxonomy" id="148309"/>
    <lineage>
        <taxon>Eukaryota</taxon>
        <taxon>Metazoa</taxon>
        <taxon>Ecdysozoa</taxon>
        <taxon>Nematoda</taxon>
        <taxon>Chromadorea</taxon>
        <taxon>Rhabditida</taxon>
        <taxon>Rhabditina</taxon>
        <taxon>Rhabditomorpha</taxon>
        <taxon>Strongyloidea</taxon>
        <taxon>Metastrongylidae</taxon>
        <taxon>Parelaphostrongylus</taxon>
    </lineage>
</organism>
<reference evidence="2" key="1">
    <citation type="submission" date="2021-06" db="EMBL/GenBank/DDBJ databases">
        <title>Parelaphostrongylus tenuis whole genome reference sequence.</title>
        <authorList>
            <person name="Garwood T.J."/>
            <person name="Larsen P.A."/>
            <person name="Fountain-Jones N.M."/>
            <person name="Garbe J.R."/>
            <person name="Macchietto M.G."/>
            <person name="Kania S.A."/>
            <person name="Gerhold R.W."/>
            <person name="Richards J.E."/>
            <person name="Wolf T.M."/>
        </authorList>
    </citation>
    <scope>NUCLEOTIDE SEQUENCE</scope>
    <source>
        <strain evidence="2">MNPRO001-30</strain>
        <tissue evidence="2">Meninges</tissue>
    </source>
</reference>
<protein>
    <submittedName>
        <fullName evidence="2">Uncharacterized protein</fullName>
    </submittedName>
</protein>
<dbReference type="AlphaFoldDB" id="A0AAD5R457"/>
<comment type="caution">
    <text evidence="2">The sequence shown here is derived from an EMBL/GenBank/DDBJ whole genome shotgun (WGS) entry which is preliminary data.</text>
</comment>